<protein>
    <recommendedName>
        <fullName evidence="5">Flagellum transition zone component</fullName>
    </recommendedName>
</protein>
<evidence type="ECO:0000256" key="2">
    <source>
        <dbReference type="SAM" id="MobiDB-lite"/>
    </source>
</evidence>
<feature type="compositionally biased region" description="Polar residues" evidence="2">
    <location>
        <begin position="880"/>
        <end position="892"/>
    </location>
</feature>
<feature type="compositionally biased region" description="Low complexity" evidence="2">
    <location>
        <begin position="788"/>
        <end position="797"/>
    </location>
</feature>
<dbReference type="EMBL" id="JBAMZN010000037">
    <property type="protein sequence ID" value="KAL0516811.1"/>
    <property type="molecule type" value="Genomic_DNA"/>
</dbReference>
<accession>A0AAW3B5Q9</accession>
<feature type="compositionally biased region" description="Low complexity" evidence="2">
    <location>
        <begin position="1472"/>
        <end position="1486"/>
    </location>
</feature>
<proteinExistence type="predicted"/>
<keyword evidence="1" id="KW-0175">Coiled coil</keyword>
<feature type="region of interest" description="Disordered" evidence="2">
    <location>
        <begin position="731"/>
        <end position="797"/>
    </location>
</feature>
<feature type="region of interest" description="Disordered" evidence="2">
    <location>
        <begin position="1472"/>
        <end position="1501"/>
    </location>
</feature>
<name>A0AAW3B5Q9_9TRYP</name>
<feature type="coiled-coil region" evidence="1">
    <location>
        <begin position="481"/>
        <end position="508"/>
    </location>
</feature>
<gene>
    <name evidence="3" type="ORF">Q4I28_008444</name>
</gene>
<organism evidence="3 4">
    <name type="scientific">Leishmania naiffi</name>
    <dbReference type="NCBI Taxonomy" id="5678"/>
    <lineage>
        <taxon>Eukaryota</taxon>
        <taxon>Discoba</taxon>
        <taxon>Euglenozoa</taxon>
        <taxon>Kinetoplastea</taxon>
        <taxon>Metakinetoplastina</taxon>
        <taxon>Trypanosomatida</taxon>
        <taxon>Trypanosomatidae</taxon>
        <taxon>Leishmaniinae</taxon>
        <taxon>Leishmania</taxon>
        <taxon>Leishmania naiffi species complex</taxon>
    </lineage>
</organism>
<sequence length="1501" mass="160134">MATPHHLYPAERAREGIYVRSPFTEAEKAMQFLPGSRFLSSTEFKRVYLGGGIDDESSTAAAARWSSSSPNGTFSKTAQPCSLLESYVSRGARAGSLPHAIHAPRRPTTTTAVARFHRKDNDRGTARQLRCLYGGMDGSIRVSDTFEIHTPSPPRSSALRPTVDEQGPCRAKRLTSKAPPAVAPAALCSAHTPLPHQLRSRVCSARCAMSSPMRTTSGAEQLHRGQLRTEDAWLAVTRELTDKKREAQNLQQQLRRAHVLLRSLHGVTANMLDEDADAAGVADPATAMTAGHKSTGDGVPGVATSVEQLRPREYWQRRAYFLLKQNEELRAESERFRRSSHRSKVPALLQELKLVRGELSRYRRQASAVATSLASANEVEPDAGGSGIDLGIPQHDNGKMISDPVTLRLIPCSSAVSSFLVPSIDDGVLLQKDDAIRNLQERLQLLTQQYEKTDMELITTKRRLEDMMHHYSAMQAEWKALAQLPQELARAQQQLATTQARLLDCDRELVAFHQLLDTQASPTTLRALIDERDHLVELLRQRQQSEAALRNEMNMVQQQMVQSVEQKYQRLSAEQHAMSRDREAQHEETILRLRKEVATLEHLLGVQREAFDAQQAEHAGELEEELAQRLLELVRRPEAGAGGNDLFAPRSLNVTALPQPTSHDGQPPTAAEPRLPLGEASLARSPAATPALLRHPGTEHAKMDPLLRTASFLEGVAAPYSVGVVASPTAAQDDTPIHAERGAGDSTLSSMSETIDSSASNNSLTSDCNDEVTSLSSAPTHPSRSHTSDSADSTSSEYLSDILERQQLASDDDDVATATDEMSVTSASSRAEEVYGDSEDEGRDEKMAEKPSTPDSDSSIASSADSSPHPTFGAEGAAKQQRSATSTTNTPSAHAQDYVIDFPAQQVNMVSPVSIFINRTSSTGHLFSSDLHVVVHSPPMSLQPTESVTDFTTTQQTLASTSETKNESNSSSSGSFSPSSSLTSLGSPPSDVSNDAASLSVDLHARQPHGVPARQMEEGRVETPSGSLISGAPVLVETIMQSTLPLPDPDATAPSTVALPGNERRSPLSLLRSPGANAPTILLKHGVPIPPPAALTPVVASNLYPPRHASSFLLTGIANDDHFNGSGAEVSRGGMVSRINSNIHNTSFDLANQYSGNASFDFVGPLAERHRLEDMQGTLVSSRQSSSTTVTVGGDVGSAASAVPSEALGSISRGGGVLIGAGAAGLRKTPSPSFRTDALQTSKSVFFTKDEDHDERATDAAPTAGIANAERRGEERASDLGSDSSFTGISYQDDVDDMASSISAERVTAGMREREVSLARELPYTGPIGSACGMASSEEVSVAKAPVPSETVQVDLAAGADRVAFFPTAATALPHANFANLSPLSKSLPQEEHTSWSFNPEGRGEAKLGAGDAESATLPSDQNSTVPPTEALTTPPGVTDVELPALPAAAAITMTTPASSFVPFPPQVAIPASPRAALPSPSTPKLVPLPPRVAVPLPPST</sequence>
<feature type="region of interest" description="Disordered" evidence="2">
    <location>
        <begin position="1390"/>
        <end position="1440"/>
    </location>
</feature>
<keyword evidence="4" id="KW-1185">Reference proteome</keyword>
<dbReference type="Proteomes" id="UP001501274">
    <property type="component" value="Unassembled WGS sequence"/>
</dbReference>
<evidence type="ECO:0000256" key="1">
    <source>
        <dbReference type="SAM" id="Coils"/>
    </source>
</evidence>
<evidence type="ECO:0008006" key="5">
    <source>
        <dbReference type="Google" id="ProtNLM"/>
    </source>
</evidence>
<feature type="compositionally biased region" description="Low complexity" evidence="2">
    <location>
        <begin position="851"/>
        <end position="868"/>
    </location>
</feature>
<feature type="region of interest" description="Disordered" evidence="2">
    <location>
        <begin position="941"/>
        <end position="1028"/>
    </location>
</feature>
<feature type="compositionally biased region" description="Basic and acidic residues" evidence="2">
    <location>
        <begin position="1269"/>
        <end position="1278"/>
    </location>
</feature>
<feature type="coiled-coil region" evidence="1">
    <location>
        <begin position="429"/>
        <end position="456"/>
    </location>
</feature>
<feature type="region of interest" description="Disordered" evidence="2">
    <location>
        <begin position="1250"/>
        <end position="1289"/>
    </location>
</feature>
<comment type="caution">
    <text evidence="3">The sequence shown here is derived from an EMBL/GenBank/DDBJ whole genome shotgun (WGS) entry which is preliminary data.</text>
</comment>
<feature type="region of interest" description="Disordered" evidence="2">
    <location>
        <begin position="809"/>
        <end position="892"/>
    </location>
</feature>
<feature type="compositionally biased region" description="Pro residues" evidence="2">
    <location>
        <begin position="1487"/>
        <end position="1501"/>
    </location>
</feature>
<feature type="compositionally biased region" description="Polar residues" evidence="2">
    <location>
        <begin position="941"/>
        <end position="959"/>
    </location>
</feature>
<reference evidence="3 4" key="1">
    <citation type="submission" date="2024-02" db="EMBL/GenBank/DDBJ databases">
        <title>FIRST GENOME SEQUENCES OF Leishmania (Viannia) shawi, Leishmania (Viannia) lindenbergi AND Leishmania (Viannia) utingensis.</title>
        <authorList>
            <person name="Resadore F."/>
            <person name="Custodio M.G.F."/>
            <person name="Boite M.C."/>
            <person name="Cupolillo E."/>
            <person name="Ferreira G.E.M."/>
        </authorList>
    </citation>
    <scope>NUCLEOTIDE SEQUENCE [LARGE SCALE GENOMIC DNA]</scope>
    <source>
        <strain evidence="3 4">MDAS/BR/1979/M5533</strain>
    </source>
</reference>
<feature type="compositionally biased region" description="Low complexity" evidence="2">
    <location>
        <begin position="960"/>
        <end position="990"/>
    </location>
</feature>
<feature type="compositionally biased region" description="Polar residues" evidence="2">
    <location>
        <begin position="1417"/>
        <end position="1427"/>
    </location>
</feature>
<feature type="compositionally biased region" description="Polar residues" evidence="2">
    <location>
        <begin position="746"/>
        <end position="782"/>
    </location>
</feature>
<evidence type="ECO:0000313" key="4">
    <source>
        <dbReference type="Proteomes" id="UP001501274"/>
    </source>
</evidence>
<evidence type="ECO:0000313" key="3">
    <source>
        <dbReference type="EMBL" id="KAL0516811.1"/>
    </source>
</evidence>
<feature type="coiled-coil region" evidence="1">
    <location>
        <begin position="535"/>
        <end position="603"/>
    </location>
</feature>